<feature type="region of interest" description="Disordered" evidence="1">
    <location>
        <begin position="77"/>
        <end position="118"/>
    </location>
</feature>
<feature type="transmembrane region" description="Helical" evidence="2">
    <location>
        <begin position="12"/>
        <end position="31"/>
    </location>
</feature>
<keyword evidence="4" id="KW-1185">Reference proteome</keyword>
<gene>
    <name evidence="3" type="ORF">ILYODFUR_038208</name>
</gene>
<sequence>GEVRDVPRFSLFYTSFGLEVIALILSALADIHPEAKEFVKKNPEAGAAFLSRITFNWINRQQYQKVQIRTRTRRLPLYPGPGCGGSRLSRDAQMFLSPDTSSSSSGGSPRRSQASRET</sequence>
<dbReference type="EMBL" id="JAHRIQ010067143">
    <property type="protein sequence ID" value="MEQ2242652.1"/>
    <property type="molecule type" value="Genomic_DNA"/>
</dbReference>
<feature type="compositionally biased region" description="Low complexity" evidence="1">
    <location>
        <begin position="97"/>
        <end position="112"/>
    </location>
</feature>
<dbReference type="Proteomes" id="UP001482620">
    <property type="component" value="Unassembled WGS sequence"/>
</dbReference>
<evidence type="ECO:0000256" key="2">
    <source>
        <dbReference type="SAM" id="Phobius"/>
    </source>
</evidence>
<evidence type="ECO:0000313" key="4">
    <source>
        <dbReference type="Proteomes" id="UP001482620"/>
    </source>
</evidence>
<evidence type="ECO:0000256" key="1">
    <source>
        <dbReference type="SAM" id="MobiDB-lite"/>
    </source>
</evidence>
<protein>
    <submittedName>
        <fullName evidence="3">Uncharacterized protein</fullName>
    </submittedName>
</protein>
<keyword evidence="2" id="KW-0472">Membrane</keyword>
<reference evidence="3 4" key="1">
    <citation type="submission" date="2021-06" db="EMBL/GenBank/DDBJ databases">
        <authorList>
            <person name="Palmer J.M."/>
        </authorList>
    </citation>
    <scope>NUCLEOTIDE SEQUENCE [LARGE SCALE GENOMIC DNA]</scope>
    <source>
        <strain evidence="4">if_2019</strain>
        <tissue evidence="3">Muscle</tissue>
    </source>
</reference>
<keyword evidence="2" id="KW-0812">Transmembrane</keyword>
<accession>A0ABV0UDH8</accession>
<evidence type="ECO:0000313" key="3">
    <source>
        <dbReference type="EMBL" id="MEQ2242652.1"/>
    </source>
</evidence>
<organism evidence="3 4">
    <name type="scientific">Ilyodon furcidens</name>
    <name type="common">goldbreast splitfin</name>
    <dbReference type="NCBI Taxonomy" id="33524"/>
    <lineage>
        <taxon>Eukaryota</taxon>
        <taxon>Metazoa</taxon>
        <taxon>Chordata</taxon>
        <taxon>Craniata</taxon>
        <taxon>Vertebrata</taxon>
        <taxon>Euteleostomi</taxon>
        <taxon>Actinopterygii</taxon>
        <taxon>Neopterygii</taxon>
        <taxon>Teleostei</taxon>
        <taxon>Neoteleostei</taxon>
        <taxon>Acanthomorphata</taxon>
        <taxon>Ovalentaria</taxon>
        <taxon>Atherinomorphae</taxon>
        <taxon>Cyprinodontiformes</taxon>
        <taxon>Goodeidae</taxon>
        <taxon>Ilyodon</taxon>
    </lineage>
</organism>
<proteinExistence type="predicted"/>
<comment type="caution">
    <text evidence="3">The sequence shown here is derived from an EMBL/GenBank/DDBJ whole genome shotgun (WGS) entry which is preliminary data.</text>
</comment>
<keyword evidence="2" id="KW-1133">Transmembrane helix</keyword>
<feature type="non-terminal residue" evidence="3">
    <location>
        <position position="1"/>
    </location>
</feature>
<name>A0ABV0UDH8_9TELE</name>